<dbReference type="EMBL" id="CP019445">
    <property type="protein sequence ID" value="APZ04630.1"/>
    <property type="molecule type" value="Genomic_DNA"/>
</dbReference>
<accession>A0A807LEZ3</accession>
<dbReference type="Gene3D" id="1.10.490.10">
    <property type="entry name" value="Globins"/>
    <property type="match status" value="1"/>
</dbReference>
<protein>
    <submittedName>
        <fullName evidence="1">Globin</fullName>
    </submittedName>
</protein>
<proteinExistence type="predicted"/>
<dbReference type="InterPro" id="IPR012292">
    <property type="entry name" value="Globin/Proto"/>
</dbReference>
<dbReference type="RefSeq" id="WP_023480827.1">
    <property type="nucleotide sequence ID" value="NZ_CP019445.1"/>
</dbReference>
<dbReference type="InterPro" id="IPR009050">
    <property type="entry name" value="Globin-like_sf"/>
</dbReference>
<dbReference type="AlphaFoldDB" id="A0A807LEZ3"/>
<keyword evidence="2" id="KW-1185">Reference proteome</keyword>
<organism evidence="1 2">
    <name type="scientific">Kosakonia cowanii JCM 10956 = DSM 18146</name>
    <dbReference type="NCBI Taxonomy" id="1300165"/>
    <lineage>
        <taxon>Bacteria</taxon>
        <taxon>Pseudomonadati</taxon>
        <taxon>Pseudomonadota</taxon>
        <taxon>Gammaproteobacteria</taxon>
        <taxon>Enterobacterales</taxon>
        <taxon>Enterobacteriaceae</taxon>
        <taxon>Kosakonia</taxon>
    </lineage>
</organism>
<evidence type="ECO:0000313" key="1">
    <source>
        <dbReference type="EMBL" id="APZ04630.1"/>
    </source>
</evidence>
<name>A0A807LEZ3_9ENTR</name>
<sequence>MKFYRDLFEASLSRVFPDDEKRAFFNAFYTTFMHMSPETEQHFARLENEEGQQLVYKSFFAMLAVDGALFVPDFLERLAREQSTDGLRLPPRFFALWREAMLITVRQRDPQCDEETLTAWAMAIAPGLEYLRRQAELHYQAGEAS</sequence>
<gene>
    <name evidence="1" type="ORF">BWI95_05955</name>
</gene>
<reference evidence="1 2" key="1">
    <citation type="submission" date="2017-01" db="EMBL/GenBank/DDBJ databases">
        <authorList>
            <person name="Cao J.-M."/>
        </authorList>
    </citation>
    <scope>NUCLEOTIDE SEQUENCE [LARGE SCALE GENOMIC DNA]</scope>
    <source>
        <strain evidence="1 2">888-76</strain>
    </source>
</reference>
<dbReference type="Proteomes" id="UP000187148">
    <property type="component" value="Chromosome"/>
</dbReference>
<dbReference type="SUPFAM" id="SSF46458">
    <property type="entry name" value="Globin-like"/>
    <property type="match status" value="1"/>
</dbReference>
<dbReference type="GeneID" id="77482319"/>
<dbReference type="GO" id="GO:0020037">
    <property type="term" value="F:heme binding"/>
    <property type="evidence" value="ECO:0007669"/>
    <property type="project" value="InterPro"/>
</dbReference>
<evidence type="ECO:0000313" key="2">
    <source>
        <dbReference type="Proteomes" id="UP000187148"/>
    </source>
</evidence>
<dbReference type="GO" id="GO:0019825">
    <property type="term" value="F:oxygen binding"/>
    <property type="evidence" value="ECO:0007669"/>
    <property type="project" value="InterPro"/>
</dbReference>
<dbReference type="KEGG" id="kco:BWI95_05955"/>